<evidence type="ECO:0000313" key="3">
    <source>
        <dbReference type="Proteomes" id="UP000054935"/>
    </source>
</evidence>
<dbReference type="AlphaFoldDB" id="A0A0P1GEL2"/>
<evidence type="ECO:0000313" key="2">
    <source>
        <dbReference type="EMBL" id="CUH80277.1"/>
    </source>
</evidence>
<keyword evidence="1" id="KW-0812">Transmembrane</keyword>
<gene>
    <name evidence="2" type="ORF">TRN7648_02907</name>
</gene>
<sequence length="82" mass="9143">MDQFVVAPISGASGWKTMLLWLEASVIVAQISVVSLGLVAFPLWRMLPRVGLSKWWSLLAAFPPAAIVLIWVAGFRPWKHKE</sequence>
<name>A0A0P1GEL2_9RHOB</name>
<keyword evidence="1" id="KW-1133">Transmembrane helix</keyword>
<keyword evidence="1" id="KW-0472">Membrane</keyword>
<feature type="transmembrane region" description="Helical" evidence="1">
    <location>
        <begin position="55"/>
        <end position="74"/>
    </location>
</feature>
<feature type="transmembrane region" description="Helical" evidence="1">
    <location>
        <begin position="20"/>
        <end position="43"/>
    </location>
</feature>
<keyword evidence="3" id="KW-1185">Reference proteome</keyword>
<accession>A0A0P1GEL2</accession>
<dbReference type="STRING" id="441103.TRN7648_02907"/>
<evidence type="ECO:0000256" key="1">
    <source>
        <dbReference type="SAM" id="Phobius"/>
    </source>
</evidence>
<dbReference type="EMBL" id="CYSE01000005">
    <property type="protein sequence ID" value="CUH80277.1"/>
    <property type="molecule type" value="Genomic_DNA"/>
</dbReference>
<proteinExistence type="predicted"/>
<reference evidence="2 3" key="1">
    <citation type="submission" date="2015-09" db="EMBL/GenBank/DDBJ databases">
        <authorList>
            <consortium name="Swine Surveillance"/>
        </authorList>
    </citation>
    <scope>NUCLEOTIDE SEQUENCE [LARGE SCALE GENOMIC DNA]</scope>
    <source>
        <strain evidence="2 3">CECT 7648</strain>
    </source>
</reference>
<dbReference type="Proteomes" id="UP000054935">
    <property type="component" value="Unassembled WGS sequence"/>
</dbReference>
<organism evidence="2 3">
    <name type="scientific">Tropicibacter naphthalenivorans</name>
    <dbReference type="NCBI Taxonomy" id="441103"/>
    <lineage>
        <taxon>Bacteria</taxon>
        <taxon>Pseudomonadati</taxon>
        <taxon>Pseudomonadota</taxon>
        <taxon>Alphaproteobacteria</taxon>
        <taxon>Rhodobacterales</taxon>
        <taxon>Roseobacteraceae</taxon>
        <taxon>Tropicibacter</taxon>
    </lineage>
</organism>
<protein>
    <submittedName>
        <fullName evidence="2">Uncharacterized protein</fullName>
    </submittedName>
</protein>